<name>A0AAE0AEE8_9ROSI</name>
<evidence type="ECO:0000313" key="2">
    <source>
        <dbReference type="EMBL" id="KAK3212379.1"/>
    </source>
</evidence>
<evidence type="ECO:0000256" key="1">
    <source>
        <dbReference type="SAM" id="Coils"/>
    </source>
</evidence>
<comment type="caution">
    <text evidence="2">The sequence shown here is derived from an EMBL/GenBank/DDBJ whole genome shotgun (WGS) entry which is preliminary data.</text>
</comment>
<evidence type="ECO:0000313" key="3">
    <source>
        <dbReference type="Proteomes" id="UP001281410"/>
    </source>
</evidence>
<dbReference type="EMBL" id="JANJYJ010000005">
    <property type="protein sequence ID" value="KAK3212379.1"/>
    <property type="molecule type" value="Genomic_DNA"/>
</dbReference>
<keyword evidence="3" id="KW-1185">Reference proteome</keyword>
<accession>A0AAE0AEE8</accession>
<gene>
    <name evidence="2" type="ORF">Dsin_017085</name>
</gene>
<organism evidence="2 3">
    <name type="scientific">Dipteronia sinensis</name>
    <dbReference type="NCBI Taxonomy" id="43782"/>
    <lineage>
        <taxon>Eukaryota</taxon>
        <taxon>Viridiplantae</taxon>
        <taxon>Streptophyta</taxon>
        <taxon>Embryophyta</taxon>
        <taxon>Tracheophyta</taxon>
        <taxon>Spermatophyta</taxon>
        <taxon>Magnoliopsida</taxon>
        <taxon>eudicotyledons</taxon>
        <taxon>Gunneridae</taxon>
        <taxon>Pentapetalae</taxon>
        <taxon>rosids</taxon>
        <taxon>malvids</taxon>
        <taxon>Sapindales</taxon>
        <taxon>Sapindaceae</taxon>
        <taxon>Hippocastanoideae</taxon>
        <taxon>Acereae</taxon>
        <taxon>Dipteronia</taxon>
    </lineage>
</organism>
<protein>
    <submittedName>
        <fullName evidence="2">Uncharacterized protein</fullName>
    </submittedName>
</protein>
<sequence length="87" mass="9684">MDRLEKKKGMKAASSSVLQFDVLIEKIPPSAFQCQLFLKKDLKSLAKKVTSLTNSNSKLKKELEDAKSSEVEAKRVSNEVSVKLSEV</sequence>
<reference evidence="2" key="1">
    <citation type="journal article" date="2023" name="Plant J.">
        <title>Genome sequences and population genomics provide insights into the demographic history, inbreeding, and mutation load of two 'living fossil' tree species of Dipteronia.</title>
        <authorList>
            <person name="Feng Y."/>
            <person name="Comes H.P."/>
            <person name="Chen J."/>
            <person name="Zhu S."/>
            <person name="Lu R."/>
            <person name="Zhang X."/>
            <person name="Li P."/>
            <person name="Qiu J."/>
            <person name="Olsen K.M."/>
            <person name="Qiu Y."/>
        </authorList>
    </citation>
    <scope>NUCLEOTIDE SEQUENCE</scope>
    <source>
        <strain evidence="2">NBL</strain>
    </source>
</reference>
<proteinExistence type="predicted"/>
<dbReference type="AlphaFoldDB" id="A0AAE0AEE8"/>
<dbReference type="Proteomes" id="UP001281410">
    <property type="component" value="Unassembled WGS sequence"/>
</dbReference>
<keyword evidence="1" id="KW-0175">Coiled coil</keyword>
<feature type="coiled-coil region" evidence="1">
    <location>
        <begin position="42"/>
        <end position="79"/>
    </location>
</feature>